<evidence type="ECO:0000256" key="1">
    <source>
        <dbReference type="SAM" id="MobiDB-lite"/>
    </source>
</evidence>
<dbReference type="EMBL" id="JAOL01000124">
    <property type="protein sequence ID" value="EUA89290.1"/>
    <property type="molecule type" value="Genomic_DNA"/>
</dbReference>
<evidence type="ECO:0000313" key="3">
    <source>
        <dbReference type="Proteomes" id="UP000020681"/>
    </source>
</evidence>
<feature type="compositionally biased region" description="Polar residues" evidence="1">
    <location>
        <begin position="44"/>
        <end position="55"/>
    </location>
</feature>
<accession>A0ABP3AG66</accession>
<dbReference type="Proteomes" id="UP000020681">
    <property type="component" value="Unassembled WGS sequence"/>
</dbReference>
<feature type="compositionally biased region" description="Basic residues" evidence="1">
    <location>
        <begin position="32"/>
        <end position="41"/>
    </location>
</feature>
<gene>
    <name evidence="2" type="ORF">I551_4229</name>
</gene>
<feature type="region of interest" description="Disordered" evidence="1">
    <location>
        <begin position="32"/>
        <end position="55"/>
    </location>
</feature>
<protein>
    <submittedName>
        <fullName evidence="2">Uncharacterized protein</fullName>
    </submittedName>
</protein>
<evidence type="ECO:0000313" key="2">
    <source>
        <dbReference type="EMBL" id="EUA89290.1"/>
    </source>
</evidence>
<reference evidence="2 3" key="1">
    <citation type="submission" date="2014-01" db="EMBL/GenBank/DDBJ databases">
        <authorList>
            <person name="Dobos K."/>
            <person name="Lenaerts A."/>
            <person name="Ordway D."/>
            <person name="DeGroote M.A."/>
            <person name="Parker T."/>
            <person name="Sizemore C."/>
            <person name="Tallon L.J."/>
            <person name="Sadzewicz L.K."/>
            <person name="Sengamalay N."/>
            <person name="Fraser C.M."/>
            <person name="Hine E."/>
            <person name="Shefchek K.A."/>
            <person name="Das S.P."/>
            <person name="Tettelin H."/>
        </authorList>
    </citation>
    <scope>NUCLEOTIDE SEQUENCE [LARGE SCALE GENOMIC DNA]</scope>
    <source>
        <strain evidence="2 3">Harvey</strain>
    </source>
</reference>
<organism evidence="2 3">
    <name type="scientific">Mycobacterium ulcerans str. Harvey</name>
    <dbReference type="NCBI Taxonomy" id="1299332"/>
    <lineage>
        <taxon>Bacteria</taxon>
        <taxon>Bacillati</taxon>
        <taxon>Actinomycetota</taxon>
        <taxon>Actinomycetes</taxon>
        <taxon>Mycobacteriales</taxon>
        <taxon>Mycobacteriaceae</taxon>
        <taxon>Mycobacterium</taxon>
        <taxon>Mycobacterium ulcerans group</taxon>
    </lineage>
</organism>
<name>A0ABP3AG66_MYCUL</name>
<comment type="caution">
    <text evidence="2">The sequence shown here is derived from an EMBL/GenBank/DDBJ whole genome shotgun (WGS) entry which is preliminary data.</text>
</comment>
<proteinExistence type="predicted"/>
<keyword evidence="3" id="KW-1185">Reference proteome</keyword>
<sequence length="55" mass="6589">MFGRKCRPCRRGFMQWAAAGARAQQCRMYFRRRSHPNRRGHQGLSRNYSSSHLYV</sequence>